<reference evidence="8" key="1">
    <citation type="journal article" date="2011" name="Genome Biol. Evol.">
        <title>Massive genomic decay in Serratia symbiotica, a recently evolved symbiont of aphids.</title>
        <authorList>
            <person name="Burke G.R."/>
            <person name="Moran N.A."/>
        </authorList>
    </citation>
    <scope>NUCLEOTIDE SEQUENCE [LARGE SCALE GENOMIC DNA]</scope>
    <source>
        <strain evidence="8">Tucson</strain>
    </source>
</reference>
<protein>
    <recommendedName>
        <fullName evidence="6">Mutator family transposase</fullName>
    </recommendedName>
</protein>
<dbReference type="Pfam" id="PF00872">
    <property type="entry name" value="Transposase_mut"/>
    <property type="match status" value="1"/>
</dbReference>
<dbReference type="GO" id="GO:0006313">
    <property type="term" value="P:DNA transposition"/>
    <property type="evidence" value="ECO:0007669"/>
    <property type="project" value="UniProtKB-UniRule"/>
</dbReference>
<dbReference type="PANTHER" id="PTHR33217:SF8">
    <property type="entry name" value="MUTATOR FAMILY TRANSPOSASE"/>
    <property type="match status" value="1"/>
</dbReference>
<dbReference type="InterPro" id="IPR001207">
    <property type="entry name" value="Transposase_mutator"/>
</dbReference>
<keyword evidence="6" id="KW-0814">Transposable element</keyword>
<gene>
    <name evidence="7" type="ORF">SSYM_0703</name>
</gene>
<evidence type="ECO:0000256" key="2">
    <source>
        <dbReference type="ARBA" id="ARBA00010961"/>
    </source>
</evidence>
<keyword evidence="5 6" id="KW-0233">DNA recombination</keyword>
<comment type="function">
    <text evidence="1 6">Required for the transposition of the insertion element.</text>
</comment>
<evidence type="ECO:0000256" key="4">
    <source>
        <dbReference type="ARBA" id="ARBA00023125"/>
    </source>
</evidence>
<evidence type="ECO:0000256" key="3">
    <source>
        <dbReference type="ARBA" id="ARBA00022578"/>
    </source>
</evidence>
<dbReference type="HOGENOM" id="CLU_1712027_0_0_6"/>
<evidence type="ECO:0000256" key="5">
    <source>
        <dbReference type="ARBA" id="ARBA00023172"/>
    </source>
</evidence>
<dbReference type="GO" id="GO:0003677">
    <property type="term" value="F:DNA binding"/>
    <property type="evidence" value="ECO:0007669"/>
    <property type="project" value="UniProtKB-UniRule"/>
</dbReference>
<evidence type="ECO:0000256" key="1">
    <source>
        <dbReference type="ARBA" id="ARBA00002190"/>
    </source>
</evidence>
<proteinExistence type="inferred from homology"/>
<sequence length="153" mass="17402">MADELDSHLAWDVEVNRKKRALKKTVKTPTGAFELAIPGDQNGSFEPHLVKKHQTTLSDKIERKIIGICVLGMSYKDISQEIEDLYAFSVSSATLSAVLIYRCGSVAFYTDSKWLDRLHTHLFDHIVLHVEDLHLVVTYAHLGADFRDLFQLF</sequence>
<keyword evidence="8" id="KW-1185">Reference proteome</keyword>
<dbReference type="GO" id="GO:0004803">
    <property type="term" value="F:transposase activity"/>
    <property type="evidence" value="ECO:0007669"/>
    <property type="project" value="UniProtKB-UniRule"/>
</dbReference>
<evidence type="ECO:0000313" key="7">
    <source>
        <dbReference type="EMBL" id="EFW12889.1"/>
    </source>
</evidence>
<evidence type="ECO:0000313" key="8">
    <source>
        <dbReference type="Proteomes" id="UP000013568"/>
    </source>
</evidence>
<accession>E9CKM2</accession>
<organism evidence="7 8">
    <name type="scientific">Serratia symbiotica str. Tucson</name>
    <dbReference type="NCBI Taxonomy" id="914128"/>
    <lineage>
        <taxon>Bacteria</taxon>
        <taxon>Pseudomonadati</taxon>
        <taxon>Pseudomonadota</taxon>
        <taxon>Gammaproteobacteria</taxon>
        <taxon>Enterobacterales</taxon>
        <taxon>Yersiniaceae</taxon>
        <taxon>Serratia</taxon>
        <taxon>Serratia symbiotica</taxon>
    </lineage>
</organism>
<comment type="similarity">
    <text evidence="2 6">Belongs to the transposase mutator family.</text>
</comment>
<keyword evidence="4 6" id="KW-0238">DNA-binding</keyword>
<dbReference type="AlphaFoldDB" id="E9CKM2"/>
<dbReference type="Proteomes" id="UP000013568">
    <property type="component" value="Unassembled WGS sequence"/>
</dbReference>
<keyword evidence="3 6" id="KW-0815">Transposition</keyword>
<evidence type="ECO:0000256" key="6">
    <source>
        <dbReference type="RuleBase" id="RU365089"/>
    </source>
</evidence>
<dbReference type="PANTHER" id="PTHR33217">
    <property type="entry name" value="TRANSPOSASE FOR INSERTION SEQUENCE ELEMENT IS1081"/>
    <property type="match status" value="1"/>
</dbReference>
<dbReference type="EMBL" id="GL636102">
    <property type="protein sequence ID" value="EFW12889.1"/>
    <property type="molecule type" value="Genomic_DNA"/>
</dbReference>
<name>E9CKM2_9GAMM</name>